<dbReference type="Proteomes" id="UP001419268">
    <property type="component" value="Unassembled WGS sequence"/>
</dbReference>
<evidence type="ECO:0000313" key="1">
    <source>
        <dbReference type="EMBL" id="KAK9083565.1"/>
    </source>
</evidence>
<sequence>MLSCRKLITQELAGCGQSSTPKEGCIKTKTHTKQGPSLPTIFFTPLHILPSIIFVLRHYASPPAARRRIRSLSCSPPAARRRILCSSSLRPPSRSPIRLTRRPCRPLPGRPIIPINNKQSEKIPSMKPTEGVRTLNGSLVVPQSSENAAYRYCERAGILEVDDKEGG</sequence>
<reference evidence="1 2" key="1">
    <citation type="submission" date="2024-01" db="EMBL/GenBank/DDBJ databases">
        <title>Genome assemblies of Stephania.</title>
        <authorList>
            <person name="Yang L."/>
        </authorList>
    </citation>
    <scope>NUCLEOTIDE SEQUENCE [LARGE SCALE GENOMIC DNA]</scope>
    <source>
        <strain evidence="1">JXDWG</strain>
        <tissue evidence="1">Leaf</tissue>
    </source>
</reference>
<name>A0AAP0HI68_9MAGN</name>
<evidence type="ECO:0000313" key="2">
    <source>
        <dbReference type="Proteomes" id="UP001419268"/>
    </source>
</evidence>
<keyword evidence="2" id="KW-1185">Reference proteome</keyword>
<gene>
    <name evidence="1" type="ORF">Scep_030036</name>
</gene>
<organism evidence="1 2">
    <name type="scientific">Stephania cephalantha</name>
    <dbReference type="NCBI Taxonomy" id="152367"/>
    <lineage>
        <taxon>Eukaryota</taxon>
        <taxon>Viridiplantae</taxon>
        <taxon>Streptophyta</taxon>
        <taxon>Embryophyta</taxon>
        <taxon>Tracheophyta</taxon>
        <taxon>Spermatophyta</taxon>
        <taxon>Magnoliopsida</taxon>
        <taxon>Ranunculales</taxon>
        <taxon>Menispermaceae</taxon>
        <taxon>Menispermoideae</taxon>
        <taxon>Cissampelideae</taxon>
        <taxon>Stephania</taxon>
    </lineage>
</organism>
<comment type="caution">
    <text evidence="1">The sequence shown here is derived from an EMBL/GenBank/DDBJ whole genome shotgun (WGS) entry which is preliminary data.</text>
</comment>
<protein>
    <submittedName>
        <fullName evidence="1">Uncharacterized protein</fullName>
    </submittedName>
</protein>
<accession>A0AAP0HI68</accession>
<dbReference type="AlphaFoldDB" id="A0AAP0HI68"/>
<dbReference type="EMBL" id="JBBNAG010000013">
    <property type="protein sequence ID" value="KAK9083565.1"/>
    <property type="molecule type" value="Genomic_DNA"/>
</dbReference>
<proteinExistence type="predicted"/>